<evidence type="ECO:0000313" key="13">
    <source>
        <dbReference type="Proteomes" id="UP001233271"/>
    </source>
</evidence>
<dbReference type="InterPro" id="IPR000172">
    <property type="entry name" value="GMC_OxRdtase_N"/>
</dbReference>
<protein>
    <recommendedName>
        <fullName evidence="10 11">Glucose-methanol-choline oxidoreductase N-terminal domain-containing protein</fullName>
    </recommendedName>
</protein>
<comment type="cofactor">
    <cofactor evidence="1">
        <name>FAD</name>
        <dbReference type="ChEBI" id="CHEBI:57692"/>
    </cofactor>
</comment>
<dbReference type="Proteomes" id="UP001233271">
    <property type="component" value="Chromosome 4"/>
</dbReference>
<keyword evidence="5 8" id="KW-0274">FAD</keyword>
<dbReference type="InterPro" id="IPR027424">
    <property type="entry name" value="Glucose_Oxidase_domain_2"/>
</dbReference>
<keyword evidence="6" id="KW-0560">Oxidoreductase</keyword>
<dbReference type="InterPro" id="IPR007867">
    <property type="entry name" value="GMC_OxRtase_C"/>
</dbReference>
<name>A0AA48L3S9_9TREE</name>
<dbReference type="Pfam" id="PF05199">
    <property type="entry name" value="GMC_oxred_C"/>
    <property type="match status" value="1"/>
</dbReference>
<evidence type="ECO:0000256" key="7">
    <source>
        <dbReference type="PIRSR" id="PIRSR000137-1"/>
    </source>
</evidence>
<dbReference type="InterPro" id="IPR036188">
    <property type="entry name" value="FAD/NAD-bd_sf"/>
</dbReference>
<dbReference type="PROSITE" id="PS00623">
    <property type="entry name" value="GMC_OXRED_1"/>
    <property type="match status" value="1"/>
</dbReference>
<dbReference type="SUPFAM" id="SSF54373">
    <property type="entry name" value="FAD-linked reductases, C-terminal domain"/>
    <property type="match status" value="1"/>
</dbReference>
<feature type="chain" id="PRO_5041373125" description="Glucose-methanol-choline oxidoreductase N-terminal domain-containing protein" evidence="9">
    <location>
        <begin position="17"/>
        <end position="616"/>
    </location>
</feature>
<feature type="active site" description="Proton acceptor" evidence="7">
    <location>
        <position position="572"/>
    </location>
</feature>
<evidence type="ECO:0000259" key="11">
    <source>
        <dbReference type="PROSITE" id="PS00624"/>
    </source>
</evidence>
<evidence type="ECO:0000259" key="10">
    <source>
        <dbReference type="PROSITE" id="PS00623"/>
    </source>
</evidence>
<sequence length="616" mass="64861">MLLTLALAVGIGLVHAQSLQAALQGVTTDGVLAHRQTFDFVVVGGGLAGLTVANRLSELNATVIVIEAGKDDRKDERVYDIYKYGAAFGSDLDWHWPTADGKAIMGGKTLGGSTSINGATWTRAGKEAYDALPRFMGGIQGEGRWAWSRMSDFMKKSETFRAPEEWQAQLGAGYNASYHGSEGPVQARYTAGMYRGAHQAAFTQVISADGVQNISDSAGGVAAGVGWSASSLDGDNRRSSSATAYWTPIEGRTNIAILVGYMATKIETEGSSTIRAKGVSYSGPGGNGTVYAREEVILAAGAIMSPHLLQISGIGPASDLQAAGIASVLDLPGVGRNLQEQTMNTIAWPRAEGYNVSGAGPSNMIAYPNATALFGNSSTVFQEGMTANLSAFAEAAFKNGGAVTAEGALSTLQIQADVIKRGAAVVELFLDGGWPNGGLGINMWTLLPFSRGRVVSSAGAVLPRIEPNFFSASADIQMQAAGVRLARRAFGTQPLRALVRNETMPGPEVSDADEALIPWIEYNFGTVSHPLGTCAMMRREWGGVVDANLTVYGTSNLRVVDASVLPMQVSAHLSATLYGVAENAADIIKEAYEARRSGLGHSLVSRACRSARMLFW</sequence>
<dbReference type="InterPro" id="IPR012132">
    <property type="entry name" value="GMC_OxRdtase"/>
</dbReference>
<keyword evidence="13" id="KW-1185">Reference proteome</keyword>
<keyword evidence="3 8" id="KW-0285">Flavoprotein</keyword>
<dbReference type="KEGG" id="ccac:CcaHIS019_0402690"/>
<evidence type="ECO:0000256" key="3">
    <source>
        <dbReference type="ARBA" id="ARBA00022630"/>
    </source>
</evidence>
<evidence type="ECO:0000256" key="1">
    <source>
        <dbReference type="ARBA" id="ARBA00001974"/>
    </source>
</evidence>
<dbReference type="RefSeq" id="XP_060456714.1">
    <property type="nucleotide sequence ID" value="XM_060600085.1"/>
</dbReference>
<organism evidence="12 13">
    <name type="scientific">Cutaneotrichosporon cavernicola</name>
    <dbReference type="NCBI Taxonomy" id="279322"/>
    <lineage>
        <taxon>Eukaryota</taxon>
        <taxon>Fungi</taxon>
        <taxon>Dikarya</taxon>
        <taxon>Basidiomycota</taxon>
        <taxon>Agaricomycotina</taxon>
        <taxon>Tremellomycetes</taxon>
        <taxon>Trichosporonales</taxon>
        <taxon>Trichosporonaceae</taxon>
        <taxon>Cutaneotrichosporon</taxon>
    </lineage>
</organism>
<dbReference type="EMBL" id="AP028215">
    <property type="protein sequence ID" value="BEI91449.1"/>
    <property type="molecule type" value="Genomic_DNA"/>
</dbReference>
<accession>A0AA48L3S9</accession>
<feature type="domain" description="Glucose-methanol-choline oxidoreductase N-terminal" evidence="11">
    <location>
        <begin position="301"/>
        <end position="315"/>
    </location>
</feature>
<dbReference type="PIRSF" id="PIRSF000137">
    <property type="entry name" value="Alcohol_oxidase"/>
    <property type="match status" value="1"/>
</dbReference>
<feature type="signal peptide" evidence="9">
    <location>
        <begin position="1"/>
        <end position="16"/>
    </location>
</feature>
<dbReference type="Gene3D" id="3.50.50.60">
    <property type="entry name" value="FAD/NAD(P)-binding domain"/>
    <property type="match status" value="1"/>
</dbReference>
<dbReference type="Gene3D" id="4.10.450.10">
    <property type="entry name" value="Glucose Oxidase, domain 2"/>
    <property type="match status" value="1"/>
</dbReference>
<dbReference type="AlphaFoldDB" id="A0AA48L3S9"/>
<evidence type="ECO:0000256" key="5">
    <source>
        <dbReference type="ARBA" id="ARBA00022827"/>
    </source>
</evidence>
<dbReference type="PANTHER" id="PTHR11552:SF201">
    <property type="entry name" value="GLUCOSE-METHANOL-CHOLINE OXIDOREDUCTASE N-TERMINAL DOMAIN-CONTAINING PROTEIN"/>
    <property type="match status" value="1"/>
</dbReference>
<dbReference type="GO" id="GO:0016614">
    <property type="term" value="F:oxidoreductase activity, acting on CH-OH group of donors"/>
    <property type="evidence" value="ECO:0007669"/>
    <property type="project" value="InterPro"/>
</dbReference>
<reference evidence="12" key="1">
    <citation type="journal article" date="2023" name="BMC Genomics">
        <title>Chromosome-level genome assemblies of Cutaneotrichosporon spp. (Trichosporonales, Basidiomycota) reveal imbalanced evolution between nucleotide sequences and chromosome synteny.</title>
        <authorList>
            <person name="Kobayashi Y."/>
            <person name="Kayamori A."/>
            <person name="Aoki K."/>
            <person name="Shiwa Y."/>
            <person name="Matsutani M."/>
            <person name="Fujita N."/>
            <person name="Sugita T."/>
            <person name="Iwasaki W."/>
            <person name="Tanaka N."/>
            <person name="Takashima M."/>
        </authorList>
    </citation>
    <scope>NUCLEOTIDE SEQUENCE</scope>
    <source>
        <strain evidence="12">HIS019</strain>
    </source>
</reference>
<gene>
    <name evidence="12" type="ORF">CcaverHIS019_0402690</name>
</gene>
<evidence type="ECO:0000256" key="8">
    <source>
        <dbReference type="RuleBase" id="RU003968"/>
    </source>
</evidence>
<dbReference type="PANTHER" id="PTHR11552">
    <property type="entry name" value="GLUCOSE-METHANOL-CHOLINE GMC OXIDOREDUCTASE"/>
    <property type="match status" value="1"/>
</dbReference>
<dbReference type="PROSITE" id="PS00624">
    <property type="entry name" value="GMC_OXRED_2"/>
    <property type="match status" value="1"/>
</dbReference>
<dbReference type="Pfam" id="PF00732">
    <property type="entry name" value="GMC_oxred_N"/>
    <property type="match status" value="1"/>
</dbReference>
<evidence type="ECO:0000256" key="4">
    <source>
        <dbReference type="ARBA" id="ARBA00022729"/>
    </source>
</evidence>
<proteinExistence type="inferred from homology"/>
<evidence type="ECO:0000256" key="9">
    <source>
        <dbReference type="SAM" id="SignalP"/>
    </source>
</evidence>
<comment type="similarity">
    <text evidence="2 8">Belongs to the GMC oxidoreductase family.</text>
</comment>
<feature type="active site" description="Proton donor" evidence="7">
    <location>
        <position position="529"/>
    </location>
</feature>
<dbReference type="SUPFAM" id="SSF51905">
    <property type="entry name" value="FAD/NAD(P)-binding domain"/>
    <property type="match status" value="1"/>
</dbReference>
<evidence type="ECO:0000256" key="6">
    <source>
        <dbReference type="ARBA" id="ARBA00023002"/>
    </source>
</evidence>
<evidence type="ECO:0000313" key="12">
    <source>
        <dbReference type="EMBL" id="BEI91449.1"/>
    </source>
</evidence>
<keyword evidence="4 9" id="KW-0732">Signal</keyword>
<dbReference type="GeneID" id="85495319"/>
<evidence type="ECO:0000256" key="2">
    <source>
        <dbReference type="ARBA" id="ARBA00010790"/>
    </source>
</evidence>
<dbReference type="GO" id="GO:0050660">
    <property type="term" value="F:flavin adenine dinucleotide binding"/>
    <property type="evidence" value="ECO:0007669"/>
    <property type="project" value="InterPro"/>
</dbReference>
<feature type="domain" description="Glucose-methanol-choline oxidoreductase N-terminal" evidence="10">
    <location>
        <begin position="107"/>
        <end position="130"/>
    </location>
</feature>
<dbReference type="Gene3D" id="3.30.560.10">
    <property type="entry name" value="Glucose Oxidase, domain 3"/>
    <property type="match status" value="1"/>
</dbReference>